<feature type="compositionally biased region" description="Pro residues" evidence="1">
    <location>
        <begin position="183"/>
        <end position="199"/>
    </location>
</feature>
<feature type="compositionally biased region" description="Pro residues" evidence="1">
    <location>
        <begin position="224"/>
        <end position="233"/>
    </location>
</feature>
<keyword evidence="4" id="KW-1185">Reference proteome</keyword>
<evidence type="ECO:0000313" key="4">
    <source>
        <dbReference type="Proteomes" id="UP000240542"/>
    </source>
</evidence>
<feature type="transmembrane region" description="Helical" evidence="2">
    <location>
        <begin position="51"/>
        <end position="68"/>
    </location>
</feature>
<keyword evidence="2" id="KW-1133">Transmembrane helix</keyword>
<organism evidence="3 4">
    <name type="scientific">Murinocardiopsis flavida</name>
    <dbReference type="NCBI Taxonomy" id="645275"/>
    <lineage>
        <taxon>Bacteria</taxon>
        <taxon>Bacillati</taxon>
        <taxon>Actinomycetota</taxon>
        <taxon>Actinomycetes</taxon>
        <taxon>Streptosporangiales</taxon>
        <taxon>Nocardiopsidaceae</taxon>
        <taxon>Murinocardiopsis</taxon>
    </lineage>
</organism>
<feature type="transmembrane region" description="Helical" evidence="2">
    <location>
        <begin position="12"/>
        <end position="31"/>
    </location>
</feature>
<name>A0A2P8CNH7_9ACTN</name>
<dbReference type="Proteomes" id="UP000240542">
    <property type="component" value="Unassembled WGS sequence"/>
</dbReference>
<feature type="transmembrane region" description="Helical" evidence="2">
    <location>
        <begin position="100"/>
        <end position="117"/>
    </location>
</feature>
<evidence type="ECO:0000256" key="2">
    <source>
        <dbReference type="SAM" id="Phobius"/>
    </source>
</evidence>
<keyword evidence="2" id="KW-0812">Transmembrane</keyword>
<feature type="region of interest" description="Disordered" evidence="1">
    <location>
        <begin position="142"/>
        <end position="233"/>
    </location>
</feature>
<comment type="caution">
    <text evidence="3">The sequence shown here is derived from an EMBL/GenBank/DDBJ whole genome shotgun (WGS) entry which is preliminary data.</text>
</comment>
<evidence type="ECO:0000256" key="1">
    <source>
        <dbReference type="SAM" id="MobiDB-lite"/>
    </source>
</evidence>
<keyword evidence="2" id="KW-0472">Membrane</keyword>
<dbReference type="AlphaFoldDB" id="A0A2P8CNH7"/>
<reference evidence="3 4" key="1">
    <citation type="submission" date="2018-03" db="EMBL/GenBank/DDBJ databases">
        <title>Genomic Encyclopedia of Archaeal and Bacterial Type Strains, Phase II (KMG-II): from individual species to whole genera.</title>
        <authorList>
            <person name="Goeker M."/>
        </authorList>
    </citation>
    <scope>NUCLEOTIDE SEQUENCE [LARGE SCALE GENOMIC DNA]</scope>
    <source>
        <strain evidence="3 4">DSM 45312</strain>
    </source>
</reference>
<feature type="compositionally biased region" description="Pro residues" evidence="1">
    <location>
        <begin position="150"/>
        <end position="160"/>
    </location>
</feature>
<proteinExistence type="predicted"/>
<dbReference type="EMBL" id="PYGA01000034">
    <property type="protein sequence ID" value="PSK86519.1"/>
    <property type="molecule type" value="Genomic_DNA"/>
</dbReference>
<feature type="transmembrane region" description="Helical" evidence="2">
    <location>
        <begin position="75"/>
        <end position="94"/>
    </location>
</feature>
<sequence length="233" mass="24607">MQPPLPPMPKPGTVTAVQVLFFIVCGLVFARSAVDIFVGVALDDFELVGRASARSFFAVFPLIAALLLGRGGTSIRSYAIIIGSLTIFAGLSAIGNTNPAGLLFLLVGITNVVLLSLPRSGRFFRGVPAGHPYGPYSPYGPYGPYDPNGPQYPPPQPYGEPPYGETPYAQPLYGRPSNTQPPSIQPPHAHPPHAQPPYGEPHHGGPQYPGGTGPWPGGEQQPGPYGPPPQQGW</sequence>
<evidence type="ECO:0000313" key="3">
    <source>
        <dbReference type="EMBL" id="PSK86519.1"/>
    </source>
</evidence>
<dbReference type="RefSeq" id="WP_146165711.1">
    <property type="nucleotide sequence ID" value="NZ_PYGA01000034.1"/>
</dbReference>
<gene>
    <name evidence="3" type="ORF">CLV63_1345</name>
</gene>
<protein>
    <submittedName>
        <fullName evidence="3">Uncharacterized protein</fullName>
    </submittedName>
</protein>
<feature type="compositionally biased region" description="Gly residues" evidence="1">
    <location>
        <begin position="207"/>
        <end position="216"/>
    </location>
</feature>
<accession>A0A2P8CNH7</accession>